<keyword evidence="1" id="KW-0812">Transmembrane</keyword>
<accession>A0A8B8D7M4</accession>
<evidence type="ECO:0000256" key="1">
    <source>
        <dbReference type="SAM" id="Phobius"/>
    </source>
</evidence>
<feature type="transmembrane region" description="Helical" evidence="1">
    <location>
        <begin position="274"/>
        <end position="296"/>
    </location>
</feature>
<feature type="signal peptide" evidence="2">
    <location>
        <begin position="1"/>
        <end position="24"/>
    </location>
</feature>
<evidence type="ECO:0000259" key="3">
    <source>
        <dbReference type="PROSITE" id="PS50835"/>
    </source>
</evidence>
<dbReference type="AlphaFoldDB" id="A0A8B8D7M4"/>
<keyword evidence="4" id="KW-1185">Reference proteome</keyword>
<dbReference type="SUPFAM" id="SSF48726">
    <property type="entry name" value="Immunoglobulin"/>
    <property type="match status" value="2"/>
</dbReference>
<dbReference type="Gene3D" id="2.60.40.10">
    <property type="entry name" value="Immunoglobulins"/>
    <property type="match status" value="2"/>
</dbReference>
<keyword evidence="1" id="KW-0472">Membrane</keyword>
<dbReference type="Proteomes" id="UP000694844">
    <property type="component" value="Chromosome 3"/>
</dbReference>
<dbReference type="GeneID" id="111124718"/>
<feature type="domain" description="Ig-like" evidence="3">
    <location>
        <begin position="39"/>
        <end position="119"/>
    </location>
</feature>
<keyword evidence="2" id="KW-0732">Signal</keyword>
<dbReference type="InterPro" id="IPR013151">
    <property type="entry name" value="Immunoglobulin_dom"/>
</dbReference>
<dbReference type="InterPro" id="IPR036179">
    <property type="entry name" value="Ig-like_dom_sf"/>
</dbReference>
<dbReference type="InterPro" id="IPR003599">
    <property type="entry name" value="Ig_sub"/>
</dbReference>
<dbReference type="KEGG" id="cvn:111124718"/>
<evidence type="ECO:0000313" key="5">
    <source>
        <dbReference type="RefSeq" id="XP_022323554.1"/>
    </source>
</evidence>
<organism evidence="4 5">
    <name type="scientific">Crassostrea virginica</name>
    <name type="common">Eastern oyster</name>
    <dbReference type="NCBI Taxonomy" id="6565"/>
    <lineage>
        <taxon>Eukaryota</taxon>
        <taxon>Metazoa</taxon>
        <taxon>Spiralia</taxon>
        <taxon>Lophotrochozoa</taxon>
        <taxon>Mollusca</taxon>
        <taxon>Bivalvia</taxon>
        <taxon>Autobranchia</taxon>
        <taxon>Pteriomorphia</taxon>
        <taxon>Ostreida</taxon>
        <taxon>Ostreoidea</taxon>
        <taxon>Ostreidae</taxon>
        <taxon>Crassostrea</taxon>
    </lineage>
</organism>
<sequence length="362" mass="40599">MCAVQYLSLVYFCIVIIFSCQTSTEDSGLRPEEGGAGCPSNESVSNITRNGSLSIFQGGGDWLSETVLNVSDNFNLRCPASNVYLNFLWKKTGSEDSLGTTETLQLRNVSLWDTGSYICFYRPCGVDPSVNIPENRNRTIYVQVNGPPLFIFPFKKKYFHVASGQPIQFTITVGSSPPPVHHLTVWTSSMNMRLVIEVDFKRTTSSSVTEEMNVKVPDEMPVYNADVKLTNITWSSTGDYVLFVNNSYGYISYDFFVNVYKPDEVPWWRSNTEAYVGGGVGVLLLLTLVVGTIVMCRSRYKQKILQETVKTLEILEAEKKGSMDSLDILGLDDENKGFDNISEEVPYHQLQSLNTFNNPEET</sequence>
<proteinExistence type="predicted"/>
<keyword evidence="1" id="KW-1133">Transmembrane helix</keyword>
<protein>
    <submittedName>
        <fullName evidence="5">Uncharacterized protein LOC111124718</fullName>
    </submittedName>
</protein>
<dbReference type="InterPro" id="IPR013783">
    <property type="entry name" value="Ig-like_fold"/>
</dbReference>
<reference evidence="5" key="1">
    <citation type="submission" date="2025-08" db="UniProtKB">
        <authorList>
            <consortium name="RefSeq"/>
        </authorList>
    </citation>
    <scope>IDENTIFICATION</scope>
    <source>
        <tissue evidence="5">Whole sample</tissue>
    </source>
</reference>
<dbReference type="Pfam" id="PF00047">
    <property type="entry name" value="ig"/>
    <property type="match status" value="1"/>
</dbReference>
<evidence type="ECO:0000313" key="4">
    <source>
        <dbReference type="Proteomes" id="UP000694844"/>
    </source>
</evidence>
<dbReference type="OrthoDB" id="10048737at2759"/>
<dbReference type="SMART" id="SM00409">
    <property type="entry name" value="IG"/>
    <property type="match status" value="2"/>
</dbReference>
<evidence type="ECO:0000256" key="2">
    <source>
        <dbReference type="SAM" id="SignalP"/>
    </source>
</evidence>
<dbReference type="PROSITE" id="PS50835">
    <property type="entry name" value="IG_LIKE"/>
    <property type="match status" value="1"/>
</dbReference>
<name>A0A8B8D7M4_CRAVI</name>
<dbReference type="InterPro" id="IPR007110">
    <property type="entry name" value="Ig-like_dom"/>
</dbReference>
<feature type="chain" id="PRO_5034099107" evidence="2">
    <location>
        <begin position="25"/>
        <end position="362"/>
    </location>
</feature>
<dbReference type="RefSeq" id="XP_022323554.1">
    <property type="nucleotide sequence ID" value="XM_022467846.1"/>
</dbReference>
<gene>
    <name evidence="5" type="primary">LOC111124718</name>
</gene>